<evidence type="ECO:0000313" key="4">
    <source>
        <dbReference type="Proteomes" id="UP000008827"/>
    </source>
</evidence>
<reference evidence="2" key="3">
    <citation type="submission" date="2018-07" db="EMBL/GenBank/DDBJ databases">
        <title>WGS assembly of Glycine max.</title>
        <authorList>
            <person name="Schmutz J."/>
            <person name="Cannon S."/>
            <person name="Schlueter J."/>
            <person name="Ma J."/>
            <person name="Mitros T."/>
            <person name="Nelson W."/>
            <person name="Hyten D."/>
            <person name="Song Q."/>
            <person name="Thelen J."/>
            <person name="Cheng J."/>
            <person name="Xu D."/>
            <person name="Hellsten U."/>
            <person name="May G."/>
            <person name="Yu Y."/>
            <person name="Sakurai T."/>
            <person name="Umezawa T."/>
            <person name="Bhattacharyya M."/>
            <person name="Sandhu D."/>
            <person name="Valliyodan B."/>
            <person name="Lindquist E."/>
            <person name="Peto M."/>
            <person name="Grant D."/>
            <person name="Shu S."/>
            <person name="Goodstein D."/>
            <person name="Barry K."/>
            <person name="Futrell-Griggs M."/>
            <person name="Abernathy B."/>
            <person name="Du J."/>
            <person name="Tian Z."/>
            <person name="Zhu L."/>
            <person name="Gill N."/>
            <person name="Joshi T."/>
            <person name="Libault M."/>
            <person name="Sethuraman A."/>
            <person name="Zhang X."/>
            <person name="Shinozaki K."/>
            <person name="Nguyen H."/>
            <person name="Wing R."/>
            <person name="Cregan P."/>
            <person name="Specht J."/>
            <person name="Grimwood J."/>
            <person name="Rokhsar D."/>
            <person name="Stacey G."/>
            <person name="Shoemaker R."/>
            <person name="Jackson S."/>
        </authorList>
    </citation>
    <scope>NUCLEOTIDE SEQUENCE</scope>
    <source>
        <tissue evidence="2">Callus</tissue>
    </source>
</reference>
<accession>A0A0R0GAD5</accession>
<feature type="transmembrane region" description="Helical" evidence="1">
    <location>
        <begin position="28"/>
        <end position="50"/>
    </location>
</feature>
<proteinExistence type="predicted"/>
<sequence>MQSSKTPPQITKVLKNPNSFNFPLVMGFGYMLMLFFCIELFLRFSFFLFFHEYIQLAMNRLLIIRTGNSMLQIYRPNKTLCLCLGNVLFLILRQAIMYFYNVLDLCCVDHKVFQVNV</sequence>
<evidence type="ECO:0000256" key="1">
    <source>
        <dbReference type="SAM" id="Phobius"/>
    </source>
</evidence>
<evidence type="ECO:0000313" key="2">
    <source>
        <dbReference type="EMBL" id="KRH11620.1"/>
    </source>
</evidence>
<dbReference type="Gramene" id="KRH11620">
    <property type="protein sequence ID" value="KRH11620"/>
    <property type="gene ID" value="GLYMA_15G120900"/>
</dbReference>
<reference evidence="2 3" key="1">
    <citation type="journal article" date="2010" name="Nature">
        <title>Genome sequence of the palaeopolyploid soybean.</title>
        <authorList>
            <person name="Schmutz J."/>
            <person name="Cannon S.B."/>
            <person name="Schlueter J."/>
            <person name="Ma J."/>
            <person name="Mitros T."/>
            <person name="Nelson W."/>
            <person name="Hyten D.L."/>
            <person name="Song Q."/>
            <person name="Thelen J.J."/>
            <person name="Cheng J."/>
            <person name="Xu D."/>
            <person name="Hellsten U."/>
            <person name="May G.D."/>
            <person name="Yu Y."/>
            <person name="Sakurai T."/>
            <person name="Umezawa T."/>
            <person name="Bhattacharyya M.K."/>
            <person name="Sandhu D."/>
            <person name="Valliyodan B."/>
            <person name="Lindquist E."/>
            <person name="Peto M."/>
            <person name="Grant D."/>
            <person name="Shu S."/>
            <person name="Goodstein D."/>
            <person name="Barry K."/>
            <person name="Futrell-Griggs M."/>
            <person name="Abernathy B."/>
            <person name="Du J."/>
            <person name="Tian Z."/>
            <person name="Zhu L."/>
            <person name="Gill N."/>
            <person name="Joshi T."/>
            <person name="Libault M."/>
            <person name="Sethuraman A."/>
            <person name="Zhang X.-C."/>
            <person name="Shinozaki K."/>
            <person name="Nguyen H.T."/>
            <person name="Wing R.A."/>
            <person name="Cregan P."/>
            <person name="Specht J."/>
            <person name="Grimwood J."/>
            <person name="Rokhsar D."/>
            <person name="Stacey G."/>
            <person name="Shoemaker R.C."/>
            <person name="Jackson S.A."/>
        </authorList>
    </citation>
    <scope>NUCLEOTIDE SEQUENCE</scope>
    <source>
        <strain evidence="3">cv. Williams 82</strain>
        <tissue evidence="2">Callus</tissue>
    </source>
</reference>
<organism evidence="2">
    <name type="scientific">Glycine max</name>
    <name type="common">Soybean</name>
    <name type="synonym">Glycine hispida</name>
    <dbReference type="NCBI Taxonomy" id="3847"/>
    <lineage>
        <taxon>Eukaryota</taxon>
        <taxon>Viridiplantae</taxon>
        <taxon>Streptophyta</taxon>
        <taxon>Embryophyta</taxon>
        <taxon>Tracheophyta</taxon>
        <taxon>Spermatophyta</taxon>
        <taxon>Magnoliopsida</taxon>
        <taxon>eudicotyledons</taxon>
        <taxon>Gunneridae</taxon>
        <taxon>Pentapetalae</taxon>
        <taxon>rosids</taxon>
        <taxon>fabids</taxon>
        <taxon>Fabales</taxon>
        <taxon>Fabaceae</taxon>
        <taxon>Papilionoideae</taxon>
        <taxon>50 kb inversion clade</taxon>
        <taxon>NPAAA clade</taxon>
        <taxon>indigoferoid/millettioid clade</taxon>
        <taxon>Phaseoleae</taxon>
        <taxon>Glycine</taxon>
        <taxon>Glycine subgen. Soja</taxon>
    </lineage>
</organism>
<dbReference type="Proteomes" id="UP000008827">
    <property type="component" value="Chromosome 15"/>
</dbReference>
<evidence type="ECO:0000313" key="3">
    <source>
        <dbReference type="EnsemblPlants" id="KRH11620"/>
    </source>
</evidence>
<dbReference type="EnsemblPlants" id="KRH11620">
    <property type="protein sequence ID" value="KRH11620"/>
    <property type="gene ID" value="GLYMA_15G120900"/>
</dbReference>
<gene>
    <name evidence="2" type="ORF">GLYMA_15G120900</name>
</gene>
<keyword evidence="1" id="KW-0472">Membrane</keyword>
<name>A0A0R0GAD5_SOYBN</name>
<keyword evidence="1" id="KW-1133">Transmembrane helix</keyword>
<dbReference type="AlphaFoldDB" id="A0A0R0GAD5"/>
<keyword evidence="4" id="KW-1185">Reference proteome</keyword>
<dbReference type="InParanoid" id="A0A0R0GAD5"/>
<keyword evidence="1" id="KW-0812">Transmembrane</keyword>
<protein>
    <submittedName>
        <fullName evidence="2 3">Uncharacterized protein</fullName>
    </submittedName>
</protein>
<reference evidence="3" key="2">
    <citation type="submission" date="2018-02" db="UniProtKB">
        <authorList>
            <consortium name="EnsemblPlants"/>
        </authorList>
    </citation>
    <scope>IDENTIFICATION</scope>
    <source>
        <strain evidence="3">Williams 82</strain>
    </source>
</reference>
<dbReference type="EMBL" id="CM000848">
    <property type="protein sequence ID" value="KRH11620.1"/>
    <property type="molecule type" value="Genomic_DNA"/>
</dbReference>
<feature type="transmembrane region" description="Helical" evidence="1">
    <location>
        <begin position="79"/>
        <end position="100"/>
    </location>
</feature>